<feature type="domain" description="Teneurin-like YD-shell" evidence="4">
    <location>
        <begin position="946"/>
        <end position="1073"/>
    </location>
</feature>
<dbReference type="PANTHER" id="PTHR32305:SF15">
    <property type="entry name" value="PROTEIN RHSA-RELATED"/>
    <property type="match status" value="1"/>
</dbReference>
<dbReference type="InterPro" id="IPR031325">
    <property type="entry name" value="RHS_repeat"/>
</dbReference>
<dbReference type="Gene3D" id="2.180.10.10">
    <property type="entry name" value="RHS repeat-associated core"/>
    <property type="match status" value="4"/>
</dbReference>
<comment type="caution">
    <text evidence="5">The sequence shown here is derived from an EMBL/GenBank/DDBJ whole genome shotgun (WGS) entry which is preliminary data.</text>
</comment>
<dbReference type="InterPro" id="IPR056823">
    <property type="entry name" value="TEN-like_YD-shell"/>
</dbReference>
<dbReference type="Pfam" id="PF05593">
    <property type="entry name" value="RHS_repeat"/>
    <property type="match status" value="2"/>
</dbReference>
<dbReference type="InterPro" id="IPR045351">
    <property type="entry name" value="DUF6531"/>
</dbReference>
<dbReference type="NCBIfam" id="TIGR01643">
    <property type="entry name" value="YD_repeat_2x"/>
    <property type="match status" value="12"/>
</dbReference>
<keyword evidence="1" id="KW-0677">Repeat</keyword>
<evidence type="ECO:0000259" key="3">
    <source>
        <dbReference type="Pfam" id="PF20148"/>
    </source>
</evidence>
<dbReference type="Proteomes" id="UP001057868">
    <property type="component" value="Unassembled WGS sequence"/>
</dbReference>
<organism evidence="5 6">
    <name type="scientific">Clostridium folliculivorans</name>
    <dbReference type="NCBI Taxonomy" id="2886038"/>
    <lineage>
        <taxon>Bacteria</taxon>
        <taxon>Bacillati</taxon>
        <taxon>Bacillota</taxon>
        <taxon>Clostridia</taxon>
        <taxon>Eubacteriales</taxon>
        <taxon>Clostridiaceae</taxon>
        <taxon>Clostridium</taxon>
    </lineage>
</organism>
<feature type="domain" description="Teneurin-like YD-shell" evidence="4">
    <location>
        <begin position="432"/>
        <end position="531"/>
    </location>
</feature>
<dbReference type="InterPro" id="IPR006530">
    <property type="entry name" value="YD"/>
</dbReference>
<feature type="signal peptide" evidence="2">
    <location>
        <begin position="1"/>
        <end position="37"/>
    </location>
</feature>
<evidence type="ECO:0000256" key="2">
    <source>
        <dbReference type="SAM" id="SignalP"/>
    </source>
</evidence>
<protein>
    <submittedName>
        <fullName evidence="5">Uncharacterized protein</fullName>
    </submittedName>
</protein>
<dbReference type="InterPro" id="IPR022385">
    <property type="entry name" value="Rhs_assc_core"/>
</dbReference>
<feature type="chain" id="PRO_5040755829" evidence="2">
    <location>
        <begin position="38"/>
        <end position="1872"/>
    </location>
</feature>
<feature type="domain" description="Teneurin-like YD-shell" evidence="4">
    <location>
        <begin position="1081"/>
        <end position="1202"/>
    </location>
</feature>
<sequence length="1872" mass="210467">MKQKISRNIRKVVKNTLVLLLLFTFVLSNCATSIAYADTNSEDSANQQYSSYNTNEAPKDINLNDSKVRVRSFMQSNAAAAADVLLIQSTRPWNTDTNEVVLNKLQMAYTKVDIDTAKNLDFKNYKLIIVANDQNDQFYRGLSDIRTKLEQYVIAGGSLLYGVCDGGWAIGYSDLLIPGDVKLLPTAYRNNNYIGDPTHPVVTGALTKSQPLKDSDLYSNYASHRIFDKNSLPYDTKIILNASNNSEPTLIEYPIGDGKVIASTLTWEHNYVYHTGNDGYGTFSLKAYDDLISYVYLQSIFKNITSVESLGTNDIDSGTSQAVGDPVNVVTGNYIYKYEDLKIEGLNALNFTRVYNSFGNDKGVLGNKWVSNYSVKLKKVSSRRYRITFEDGHTEDFIYGDDKKWFSSKDYKVIDVKDENKFFIENKFGVSYLFDENGNLISKTDDHGKTLSFKYENGKLVTVTNGVNTLSFAYKDDNLSEITDNADRKVLFTYENNNLVKSTDVNGQAYQYKYDDKNRIVSITNPLGITTITNTYDDNNRIIKQVYADGSTNEYVYDDNQTQFKEKNGQIVLYKKDSQGRINERVYKRGSEYTTFNDKNQVISFKDKKGNTYKYEYDDKGNISKEIDPLGQVNEFVYNENNRIDQMKRPDGSVYKYSYDEKGNVISAEDPLSRVIKMEYNDKGQVIKNVLPNGATYSYEYDDNGNKIAEVDGDGNKTTYTYDNLNRVSSVVDAKGNKTEYEYNNSGKVTKISYTDGSVKEYLYDGNGNLISEVNENGDKTSYSYNAMGKLQEQVDPEGAATKYNYDPMGNINNIIKADGSSKSFVYNDLNKLQEAIDEENNKLTYEYDSNGNVVSVTDKNSNVTKYSYDALNRVTSVIDAKGNETKYEYRYDGKISKVTDAKNGEVSYSYDSVGQLISIKNQVGAEKKIEYNLNGLPVKITDFNGTETKYEYNNIDKVSKVINADGSTEELQYDANGNLLTDKNAKGDTIKYIYDSRNRLIEVDNALGSKKKFEYYNDGKVKTLIDEKGNRTSYKYDGNGKIREVIDANGNSTKYQYDNVGNLIQTNQNKGLSSKDTDNLKEIITKYKYDKRGLLIEELNPLNQVTSYSYDKNGKLILKTNNDGTNVKYEFDALNNLTSEIYSDGKTVSYEYNNLGQLVKMKDWNGETNYTLDPLGRIIKTIDPKGKEVSYDWNNADKLNSLKYSDGTSVNYQYDLMNRLTKVTDSQNKETQYKYDAVGNVIEEALPNGITTTNVYDPLNRVTKSKSLDPKSKLVEQFSYTYDEVGNKLSEIKEGKNILGFNGYNEGETKYKYDNLNQLIEADNPDKTSEKYIYDTLGNRVKKENYIVGKYVSSIDYKYDEANKVTELSGSVKGILENQSNNPIQFSYDGRGNLVDIKASNLSLQSNKFDVSNKLQSTKNVLGVTTSYTYDGAGRKLGSKEEAPNLLGKLKNMLGDDFKVNSNNQSCVTNEESYTIDYSSPVNRVLETYNTNNSSKFTYGIDLISESNKNNYNLDITNSFFLQDSMGSTTRVLDDKGKTKAAYDYDAFGNIQLNSNSLINLFTGKDFYGYAGYENDANGLLFAQARYYMPIIGRFISEDTYKGTISKTATLNRYIYGLNNPLKYIDPTGHIPESTNPLDNLYDNPCLSGVGGLGGYNGIDPSNFEMGREVHRIVESYFLTQSPMNRSVEVTIPSGVYINASGTGRADMVQYNGYSTEVFELKHISSFTSPEYNLMANNQINAYINGLMDNGTVNPMRGTSWNPSGVTLPYTLDPSKEIVLFTNYFTEPGLVYYYLRNKTPEPVPSTQTEEEPATEDNKDYGALARTGLVIAGGALIVGTLVEDVLTGGAGAADDVPSLGFGWGLITKAFAW</sequence>
<evidence type="ECO:0000259" key="4">
    <source>
        <dbReference type="Pfam" id="PF25023"/>
    </source>
</evidence>
<dbReference type="PANTHER" id="PTHR32305">
    <property type="match status" value="1"/>
</dbReference>
<gene>
    <name evidence="5" type="ORF">CFOLD11_20570</name>
</gene>
<dbReference type="Pfam" id="PF20148">
    <property type="entry name" value="DUF6531"/>
    <property type="match status" value="1"/>
</dbReference>
<dbReference type="NCBIfam" id="TIGR03696">
    <property type="entry name" value="Rhs_assc_core"/>
    <property type="match status" value="1"/>
</dbReference>
<keyword evidence="6" id="KW-1185">Reference proteome</keyword>
<dbReference type="RefSeq" id="WP_261852192.1">
    <property type="nucleotide sequence ID" value="NZ_BQXY01000002.1"/>
</dbReference>
<accession>A0A9W6DAR1</accession>
<dbReference type="InterPro" id="IPR050708">
    <property type="entry name" value="T6SS_VgrG/RHS"/>
</dbReference>
<dbReference type="EMBL" id="BQXY01000002">
    <property type="protein sequence ID" value="GKU25231.1"/>
    <property type="molecule type" value="Genomic_DNA"/>
</dbReference>
<evidence type="ECO:0000313" key="5">
    <source>
        <dbReference type="EMBL" id="GKU25231.1"/>
    </source>
</evidence>
<feature type="domain" description="Teneurin-like YD-shell" evidence="4">
    <location>
        <begin position="588"/>
        <end position="727"/>
    </location>
</feature>
<evidence type="ECO:0000313" key="6">
    <source>
        <dbReference type="Proteomes" id="UP001057868"/>
    </source>
</evidence>
<proteinExistence type="predicted"/>
<keyword evidence="2" id="KW-0732">Signal</keyword>
<evidence type="ECO:0000256" key="1">
    <source>
        <dbReference type="ARBA" id="ARBA00022737"/>
    </source>
</evidence>
<name>A0A9W6DAR1_9CLOT</name>
<feature type="domain" description="Teneurin-like YD-shell" evidence="4">
    <location>
        <begin position="1209"/>
        <end position="1345"/>
    </location>
</feature>
<reference evidence="5" key="1">
    <citation type="journal article" date="2023" name="Int. J. Syst. Evol. Microbiol.">
        <title>&lt;i&gt;Clostridium folliculivorans&lt;/i&gt; sp. nov., isolated from soil samples of an organic paddy in Japan.</title>
        <authorList>
            <person name="Tazawa J."/>
            <person name="Kobayashi H."/>
            <person name="Tanizawa Y."/>
            <person name="Uchino A."/>
            <person name="Tanaka F."/>
            <person name="Urashima Y."/>
            <person name="Miura S."/>
            <person name="Sakamoto M."/>
            <person name="Ohkuma M."/>
            <person name="Tohno M."/>
        </authorList>
    </citation>
    <scope>NUCLEOTIDE SEQUENCE</scope>
    <source>
        <strain evidence="5">D1-1</strain>
    </source>
</reference>
<feature type="domain" description="DUF6531" evidence="3">
    <location>
        <begin position="324"/>
        <end position="397"/>
    </location>
</feature>
<dbReference type="Pfam" id="PF25023">
    <property type="entry name" value="TEN_YD-shell"/>
    <property type="match status" value="5"/>
</dbReference>